<sequence length="361" mass="42326">MSEKNLKLNVSEKFNVYIVEDHNDVLEYIYKEIGTKRIKFSDLTMIHFDSHPDLSLPDINADHVFLKQKLFDNLSIENWICPSVYAGHLANLVWIKPFWSKQIECGIYKINIGKDTKSGMIRCDSRLEYFTSGNMYSPAQDLVNLKTLNLYVCEFEQILCSKDEFLVNLITKSDRKNLILDIDLDFFSTQNPFLQMFKNIEDYTVFKNVYLNEQLDKLDPDFDSKFNENNFKREKKMDKIKKFILDESTISTKDMVHLKEIIYRDKIDFEILHLYGSGIDSADLPHHVSSNIELEDFFNKFENFLNIYFEDSCPGPGLITIARSSLDDYCPISQVNLIQDRTLGILGKLFKNFINKINYVY</sequence>
<organism evidence="2 3">
    <name type="scientific">Brachionus plicatilis</name>
    <name type="common">Marine rotifer</name>
    <name type="synonym">Brachionus muelleri</name>
    <dbReference type="NCBI Taxonomy" id="10195"/>
    <lineage>
        <taxon>Eukaryota</taxon>
        <taxon>Metazoa</taxon>
        <taxon>Spiralia</taxon>
        <taxon>Gnathifera</taxon>
        <taxon>Rotifera</taxon>
        <taxon>Eurotatoria</taxon>
        <taxon>Monogononta</taxon>
        <taxon>Pseudotrocha</taxon>
        <taxon>Ploima</taxon>
        <taxon>Brachionidae</taxon>
        <taxon>Brachionus</taxon>
    </lineage>
</organism>
<dbReference type="Proteomes" id="UP000276133">
    <property type="component" value="Unassembled WGS sequence"/>
</dbReference>
<name>A0A3M7QPI9_BRAPC</name>
<comment type="caution">
    <text evidence="2">The sequence shown here is derived from an EMBL/GenBank/DDBJ whole genome shotgun (WGS) entry which is preliminary data.</text>
</comment>
<dbReference type="PANTHER" id="PTHR13225">
    <property type="entry name" value="MISEXPRESSION SUPPRESSOR OF RAS 6"/>
    <property type="match status" value="1"/>
</dbReference>
<accession>A0A3M7QPI9</accession>
<dbReference type="PANTHER" id="PTHR13225:SF3">
    <property type="entry name" value="UPF0489 PROTEIN C5ORF22"/>
    <property type="match status" value="1"/>
</dbReference>
<keyword evidence="3" id="KW-1185">Reference proteome</keyword>
<evidence type="ECO:0000313" key="3">
    <source>
        <dbReference type="Proteomes" id="UP000276133"/>
    </source>
</evidence>
<dbReference type="InterPro" id="IPR024131">
    <property type="entry name" value="UPF0489"/>
</dbReference>
<gene>
    <name evidence="2" type="ORF">BpHYR1_004267</name>
</gene>
<protein>
    <submittedName>
        <fullName evidence="2">Uncharacterized protein</fullName>
    </submittedName>
</protein>
<dbReference type="STRING" id="10195.A0A3M7QPI9"/>
<reference evidence="2 3" key="1">
    <citation type="journal article" date="2018" name="Sci. Rep.">
        <title>Genomic signatures of local adaptation to the degree of environmental predictability in rotifers.</title>
        <authorList>
            <person name="Franch-Gras L."/>
            <person name="Hahn C."/>
            <person name="Garcia-Roger E.M."/>
            <person name="Carmona M.J."/>
            <person name="Serra M."/>
            <person name="Gomez A."/>
        </authorList>
    </citation>
    <scope>NUCLEOTIDE SEQUENCE [LARGE SCALE GENOMIC DNA]</scope>
    <source>
        <strain evidence="2">HYR1</strain>
    </source>
</reference>
<dbReference type="Pfam" id="PF12640">
    <property type="entry name" value="UPF0489"/>
    <property type="match status" value="1"/>
</dbReference>
<evidence type="ECO:0000256" key="1">
    <source>
        <dbReference type="ARBA" id="ARBA00007099"/>
    </source>
</evidence>
<dbReference type="EMBL" id="REGN01005448">
    <property type="protein sequence ID" value="RNA13316.1"/>
    <property type="molecule type" value="Genomic_DNA"/>
</dbReference>
<proteinExistence type="inferred from homology"/>
<evidence type="ECO:0000313" key="2">
    <source>
        <dbReference type="EMBL" id="RNA13316.1"/>
    </source>
</evidence>
<comment type="similarity">
    <text evidence="1">Belongs to the UPF0489 family.</text>
</comment>
<dbReference type="OrthoDB" id="418142at2759"/>
<dbReference type="AlphaFoldDB" id="A0A3M7QPI9"/>